<feature type="domain" description="PRC-barrel" evidence="2">
    <location>
        <begin position="15"/>
        <end position="75"/>
    </location>
</feature>
<evidence type="ECO:0000313" key="5">
    <source>
        <dbReference type="Proteomes" id="UP001164965"/>
    </source>
</evidence>
<dbReference type="PANTHER" id="PTHR38463:SF1">
    <property type="entry name" value="STRESS RESPONSE PROTEIN YSNF"/>
    <property type="match status" value="1"/>
</dbReference>
<dbReference type="Gene3D" id="3.90.50.10">
    <property type="entry name" value="Photosynthetic Reaction Center, subunit H, domain 2"/>
    <property type="match status" value="1"/>
</dbReference>
<name>A0ABY6P5X4_9NOCA</name>
<dbReference type="InterPro" id="IPR014747">
    <property type="entry name" value="Bac_photo_RC_H_C"/>
</dbReference>
<evidence type="ECO:0000313" key="4">
    <source>
        <dbReference type="EMBL" id="UZJ27047.1"/>
    </source>
</evidence>
<geneLocation type="plasmid" evidence="4 5">
    <name>unnamed3</name>
</geneLocation>
<dbReference type="InterPro" id="IPR027275">
    <property type="entry name" value="PRC-brl_dom"/>
</dbReference>
<feature type="region of interest" description="Disordered" evidence="1">
    <location>
        <begin position="253"/>
        <end position="286"/>
    </location>
</feature>
<dbReference type="SUPFAM" id="SSF50346">
    <property type="entry name" value="PRC-barrel domain"/>
    <property type="match status" value="1"/>
</dbReference>
<feature type="compositionally biased region" description="Polar residues" evidence="1">
    <location>
        <begin position="110"/>
        <end position="120"/>
    </location>
</feature>
<dbReference type="InterPro" id="IPR019060">
    <property type="entry name" value="DUF2382"/>
</dbReference>
<dbReference type="Proteomes" id="UP001164965">
    <property type="component" value="Plasmid unnamed3"/>
</dbReference>
<sequence length="286" mass="30828">MISVNEIDTIAAGHVYDTAGDKVGSVGQVYLDNESGEPEWVTVKTGLFGGKASFVPLARATVQGGDVHVPFDKDKIKDAPRVDADGELSPAEEDELYTYYGMSGGRDQATDTGSGHTDPNSHGMVDAQADATAGPVGGTDTRTDRTDTQGHDTSGPNTDQAMTRSEEQLNVGTRTEEAGRARLRKHVVTEQQTVTVPVSHEEVTIEREPITEATRGDALNGADITEEQHEVTLHAERPVVEKETVPVERIKVGTETVTGQETVTDSVRKEQVELDDHTTGHRDSQR</sequence>
<evidence type="ECO:0000259" key="2">
    <source>
        <dbReference type="Pfam" id="PF05239"/>
    </source>
</evidence>
<dbReference type="EMBL" id="CP110618">
    <property type="protein sequence ID" value="UZJ27047.1"/>
    <property type="molecule type" value="Genomic_DNA"/>
</dbReference>
<feature type="compositionally biased region" description="Polar residues" evidence="1">
    <location>
        <begin position="151"/>
        <end position="165"/>
    </location>
</feature>
<feature type="compositionally biased region" description="Low complexity" evidence="1">
    <location>
        <begin position="253"/>
        <end position="264"/>
    </location>
</feature>
<organism evidence="4 5">
    <name type="scientific">Rhodococcus antarcticus</name>
    <dbReference type="NCBI Taxonomy" id="2987751"/>
    <lineage>
        <taxon>Bacteria</taxon>
        <taxon>Bacillati</taxon>
        <taxon>Actinomycetota</taxon>
        <taxon>Actinomycetes</taxon>
        <taxon>Mycobacteriales</taxon>
        <taxon>Nocardiaceae</taxon>
        <taxon>Rhodococcus</taxon>
    </lineage>
</organism>
<feature type="region of interest" description="Disordered" evidence="1">
    <location>
        <begin position="102"/>
        <end position="165"/>
    </location>
</feature>
<dbReference type="InterPro" id="IPR052967">
    <property type="entry name" value="Stress_Response_Assoc"/>
</dbReference>
<dbReference type="Pfam" id="PF05239">
    <property type="entry name" value="PRC"/>
    <property type="match status" value="1"/>
</dbReference>
<gene>
    <name evidence="4" type="ORF">RHODO2019_19145</name>
</gene>
<feature type="compositionally biased region" description="Basic and acidic residues" evidence="1">
    <location>
        <begin position="266"/>
        <end position="286"/>
    </location>
</feature>
<feature type="domain" description="DUF2382" evidence="3">
    <location>
        <begin position="162"/>
        <end position="273"/>
    </location>
</feature>
<keyword evidence="4" id="KW-0614">Plasmid</keyword>
<dbReference type="InterPro" id="IPR011033">
    <property type="entry name" value="PRC_barrel-like_sf"/>
</dbReference>
<accession>A0ABY6P5X4</accession>
<dbReference type="RefSeq" id="WP_265385151.1">
    <property type="nucleotide sequence ID" value="NZ_CP110618.1"/>
</dbReference>
<evidence type="ECO:0000256" key="1">
    <source>
        <dbReference type="SAM" id="MobiDB-lite"/>
    </source>
</evidence>
<evidence type="ECO:0000259" key="3">
    <source>
        <dbReference type="Pfam" id="PF09557"/>
    </source>
</evidence>
<proteinExistence type="predicted"/>
<dbReference type="Pfam" id="PF09557">
    <property type="entry name" value="DUF2382"/>
    <property type="match status" value="1"/>
</dbReference>
<dbReference type="PANTHER" id="PTHR38463">
    <property type="entry name" value="STRESS RESPONSE PROTEIN YSNF"/>
    <property type="match status" value="1"/>
</dbReference>
<protein>
    <submittedName>
        <fullName evidence="4">PRC and DUF2382 domain-containing protein</fullName>
    </submittedName>
</protein>
<dbReference type="NCBIfam" id="TIGR02271">
    <property type="entry name" value="YsnF/AvaK domain"/>
    <property type="match status" value="1"/>
</dbReference>
<feature type="compositionally biased region" description="Basic and acidic residues" evidence="1">
    <location>
        <begin position="141"/>
        <end position="150"/>
    </location>
</feature>
<reference evidence="4" key="1">
    <citation type="submission" date="2022-10" db="EMBL/GenBank/DDBJ databases">
        <title>Rhodococcus sp.75.</title>
        <authorList>
            <person name="Sun M."/>
        </authorList>
    </citation>
    <scope>NUCLEOTIDE SEQUENCE</scope>
    <source>
        <strain evidence="4">75</strain>
        <plasmid evidence="4">unnamed3</plasmid>
    </source>
</reference>
<keyword evidence="5" id="KW-1185">Reference proteome</keyword>